<dbReference type="AlphaFoldDB" id="A0A4Q2JTZ4"/>
<dbReference type="RefSeq" id="WP_129232865.1">
    <property type="nucleotide sequence ID" value="NZ_SDPL01000001.1"/>
</dbReference>
<dbReference type="OrthoDB" id="9818413at2"/>
<evidence type="ECO:0000256" key="2">
    <source>
        <dbReference type="SAM" id="Phobius"/>
    </source>
</evidence>
<keyword evidence="2" id="KW-0472">Membrane</keyword>
<keyword evidence="2" id="KW-1133">Transmembrane helix</keyword>
<proteinExistence type="predicted"/>
<protein>
    <submittedName>
        <fullName evidence="3">Uncharacterized protein</fullName>
    </submittedName>
</protein>
<reference evidence="3 4" key="1">
    <citation type="submission" date="2019-01" db="EMBL/GenBank/DDBJ databases">
        <authorList>
            <person name="Li J."/>
        </authorList>
    </citation>
    <scope>NUCLEOTIDE SEQUENCE [LARGE SCALE GENOMIC DNA]</scope>
    <source>
        <strain evidence="3 4">CGMCC 4.7180</strain>
    </source>
</reference>
<dbReference type="EMBL" id="SDPL01000001">
    <property type="protein sequence ID" value="RXZ51891.1"/>
    <property type="molecule type" value="Genomic_DNA"/>
</dbReference>
<keyword evidence="2" id="KW-0812">Transmembrane</keyword>
<keyword evidence="4" id="KW-1185">Reference proteome</keyword>
<feature type="region of interest" description="Disordered" evidence="1">
    <location>
        <begin position="51"/>
        <end position="84"/>
    </location>
</feature>
<evidence type="ECO:0000313" key="4">
    <source>
        <dbReference type="Proteomes" id="UP000292881"/>
    </source>
</evidence>
<evidence type="ECO:0000256" key="1">
    <source>
        <dbReference type="SAM" id="MobiDB-lite"/>
    </source>
</evidence>
<sequence>MGKVWASLTGTLRELWSTGRGRFVVIATGALTLMVIGAIVAMNVAIAPAAAPPAPATQSRPSEELFPDASAETPESGGAPVIKDNGQVDIGGPGIAANVDGWIEPDAPEAKPSAESGLASWPSEVPLDELTIPSYNEVPVAECAAPQIPEARAMANDIVAYLFTWDSRVASFDEWAAPVDGEWNRLFGYYGGEGMNGKGDTGRLEDRFMSIGASESTWTGWARNGVRSEVRVNQVVTTAPNRSLLQLDYTVTITRAGDGLAAESAVETVTIVLTAPCAHDNWPSPASRWDMTGLQLFDLRGWGSE</sequence>
<dbReference type="Proteomes" id="UP000292881">
    <property type="component" value="Unassembled WGS sequence"/>
</dbReference>
<feature type="transmembrane region" description="Helical" evidence="2">
    <location>
        <begin position="23"/>
        <end position="46"/>
    </location>
</feature>
<comment type="caution">
    <text evidence="3">The sequence shown here is derived from an EMBL/GenBank/DDBJ whole genome shotgun (WGS) entry which is preliminary data.</text>
</comment>
<gene>
    <name evidence="3" type="ORF">ESO86_00090</name>
</gene>
<evidence type="ECO:0000313" key="3">
    <source>
        <dbReference type="EMBL" id="RXZ51891.1"/>
    </source>
</evidence>
<name>A0A4Q2JTZ4_9MICO</name>
<accession>A0A4Q2JTZ4</accession>
<organism evidence="3 4">
    <name type="scientific">Agromyces binzhouensis</name>
    <dbReference type="NCBI Taxonomy" id="1817495"/>
    <lineage>
        <taxon>Bacteria</taxon>
        <taxon>Bacillati</taxon>
        <taxon>Actinomycetota</taxon>
        <taxon>Actinomycetes</taxon>
        <taxon>Micrococcales</taxon>
        <taxon>Microbacteriaceae</taxon>
        <taxon>Agromyces</taxon>
    </lineage>
</organism>